<gene>
    <name evidence="3" type="ORF">OPDIPICF_02152</name>
</gene>
<dbReference type="PANTHER" id="PTHR40572">
    <property type="entry name" value="PROTEIN BAX"/>
    <property type="match status" value="1"/>
</dbReference>
<dbReference type="Pfam" id="PF01832">
    <property type="entry name" value="Glucosaminidase"/>
    <property type="match status" value="1"/>
</dbReference>
<dbReference type="InterPro" id="IPR002901">
    <property type="entry name" value="MGlyc_endo_b_GlcNAc-like_dom"/>
</dbReference>
<dbReference type="Proteomes" id="UP000441399">
    <property type="component" value="Unassembled WGS sequence"/>
</dbReference>
<organism evidence="3 4">
    <name type="scientific">BD1-7 clade bacterium</name>
    <dbReference type="NCBI Taxonomy" id="2029982"/>
    <lineage>
        <taxon>Bacteria</taxon>
        <taxon>Pseudomonadati</taxon>
        <taxon>Pseudomonadota</taxon>
        <taxon>Gammaproteobacteria</taxon>
        <taxon>Cellvibrionales</taxon>
        <taxon>Spongiibacteraceae</taxon>
        <taxon>BD1-7 clade</taxon>
    </lineage>
</organism>
<evidence type="ECO:0000259" key="2">
    <source>
        <dbReference type="Pfam" id="PF01832"/>
    </source>
</evidence>
<accession>A0A5S9QIN5</accession>
<feature type="chain" id="PRO_5025006969" description="Mannosyl-glycoprotein endo-beta-N-acetylglucosamidase-like domain-containing protein" evidence="1">
    <location>
        <begin position="36"/>
        <end position="258"/>
    </location>
</feature>
<feature type="signal peptide" evidence="1">
    <location>
        <begin position="1"/>
        <end position="35"/>
    </location>
</feature>
<feature type="domain" description="Mannosyl-glycoprotein endo-beta-N-acetylglucosamidase-like" evidence="2">
    <location>
        <begin position="115"/>
        <end position="238"/>
    </location>
</feature>
<dbReference type="Gene3D" id="1.10.530.10">
    <property type="match status" value="1"/>
</dbReference>
<reference evidence="3 4" key="1">
    <citation type="submission" date="2019-11" db="EMBL/GenBank/DDBJ databases">
        <authorList>
            <person name="Holert J."/>
        </authorList>
    </citation>
    <scope>NUCLEOTIDE SEQUENCE [LARGE SCALE GENOMIC DNA]</scope>
    <source>
        <strain evidence="3">SB11_3</strain>
    </source>
</reference>
<evidence type="ECO:0000313" key="4">
    <source>
        <dbReference type="Proteomes" id="UP000441399"/>
    </source>
</evidence>
<protein>
    <recommendedName>
        <fullName evidence="2">Mannosyl-glycoprotein endo-beta-N-acetylglucosamidase-like domain-containing protein</fullName>
    </recommendedName>
</protein>
<sequence length="258" mass="29627">MFSVKSAFTQKRYRAIGRNFVCALLAIVSVHSVSASEIPDFAAIKDVREKKAAFFDYFYPLVLEQNRQVLKERTAIKSADTSAAELDRLCDKYLRDCVKYDATRQKELLDRVDFIPPSLALAQSANESAWGTSRFALQASNYFGQWCFTKGCGMVPLRRAPGAVHEVRTFSSPEASVRSYIMNLNTGGAFKHLRKVRAQYRLETINFTGYDLAIGLDKYSERGDEYVREIRQMIDYNKLVRRYDDKFWKALDNNKKSN</sequence>
<dbReference type="AlphaFoldDB" id="A0A5S9QIN5"/>
<keyword evidence="4" id="KW-1185">Reference proteome</keyword>
<dbReference type="EMBL" id="CACSIO010000034">
    <property type="protein sequence ID" value="CAA0118691.1"/>
    <property type="molecule type" value="Genomic_DNA"/>
</dbReference>
<dbReference type="GO" id="GO:0004040">
    <property type="term" value="F:amidase activity"/>
    <property type="evidence" value="ECO:0007669"/>
    <property type="project" value="InterPro"/>
</dbReference>
<dbReference type="OrthoDB" id="9788155at2"/>
<dbReference type="PANTHER" id="PTHR40572:SF1">
    <property type="entry name" value="PROTEIN BAX"/>
    <property type="match status" value="1"/>
</dbReference>
<dbReference type="InterPro" id="IPR053195">
    <property type="entry name" value="Bax-like"/>
</dbReference>
<name>A0A5S9QIN5_9GAMM</name>
<evidence type="ECO:0000256" key="1">
    <source>
        <dbReference type="SAM" id="SignalP"/>
    </source>
</evidence>
<keyword evidence="1" id="KW-0732">Signal</keyword>
<proteinExistence type="predicted"/>
<evidence type="ECO:0000313" key="3">
    <source>
        <dbReference type="EMBL" id="CAA0118691.1"/>
    </source>
</evidence>